<dbReference type="RefSeq" id="WP_126598478.1">
    <property type="nucleotide sequence ID" value="NZ_BIFQ01000001.1"/>
</dbReference>
<evidence type="ECO:0000256" key="1">
    <source>
        <dbReference type="ARBA" id="ARBA00022801"/>
    </source>
</evidence>
<dbReference type="PANTHER" id="PTHR46517">
    <property type="entry name" value="FRUCTOSE-2,6-BISPHOSPHATASE TIGAR"/>
    <property type="match status" value="1"/>
</dbReference>
<evidence type="ECO:0000313" key="4">
    <source>
        <dbReference type="EMBL" id="GCE07315.1"/>
    </source>
</evidence>
<dbReference type="Pfam" id="PF00300">
    <property type="entry name" value="His_Phos_1"/>
    <property type="match status" value="1"/>
</dbReference>
<dbReference type="GO" id="GO:0045820">
    <property type="term" value="P:negative regulation of glycolytic process"/>
    <property type="evidence" value="ECO:0007669"/>
    <property type="project" value="TreeGrafter"/>
</dbReference>
<feature type="active site" description="Proton donor/acceptor" evidence="2">
    <location>
        <position position="82"/>
    </location>
</feature>
<name>A0A401ZKD3_9CHLR</name>
<feature type="binding site" evidence="3">
    <location>
        <position position="58"/>
    </location>
    <ligand>
        <name>substrate</name>
    </ligand>
</feature>
<keyword evidence="5" id="KW-1185">Reference proteome</keyword>
<dbReference type="GO" id="GO:0004331">
    <property type="term" value="F:fructose-2,6-bisphosphate 2-phosphatase activity"/>
    <property type="evidence" value="ECO:0007669"/>
    <property type="project" value="TreeGrafter"/>
</dbReference>
<dbReference type="InterPro" id="IPR013078">
    <property type="entry name" value="His_Pase_superF_clade-1"/>
</dbReference>
<dbReference type="InterPro" id="IPR051695">
    <property type="entry name" value="Phosphoglycerate_Mutase"/>
</dbReference>
<dbReference type="SUPFAM" id="SSF53254">
    <property type="entry name" value="Phosphoglycerate mutase-like"/>
    <property type="match status" value="1"/>
</dbReference>
<evidence type="ECO:0000313" key="5">
    <source>
        <dbReference type="Proteomes" id="UP000287224"/>
    </source>
</evidence>
<keyword evidence="1" id="KW-0378">Hydrolase</keyword>
<feature type="binding site" evidence="3">
    <location>
        <begin position="82"/>
        <end position="85"/>
    </location>
    <ligand>
        <name>substrate</name>
    </ligand>
</feature>
<gene>
    <name evidence="4" type="ORF">KDAU_46440</name>
</gene>
<organism evidence="4 5">
    <name type="scientific">Dictyobacter aurantiacus</name>
    <dbReference type="NCBI Taxonomy" id="1936993"/>
    <lineage>
        <taxon>Bacteria</taxon>
        <taxon>Bacillati</taxon>
        <taxon>Chloroflexota</taxon>
        <taxon>Ktedonobacteria</taxon>
        <taxon>Ktedonobacterales</taxon>
        <taxon>Dictyobacteraceae</taxon>
        <taxon>Dictyobacter</taxon>
    </lineage>
</organism>
<reference evidence="5" key="1">
    <citation type="submission" date="2018-12" db="EMBL/GenBank/DDBJ databases">
        <title>Tengunoibacter tsumagoiensis gen. nov., sp. nov., Dictyobacter kobayashii sp. nov., D. alpinus sp. nov., and D. joshuensis sp. nov. and description of Dictyobacteraceae fam. nov. within the order Ktedonobacterales isolated from Tengu-no-mugimeshi.</title>
        <authorList>
            <person name="Wang C.M."/>
            <person name="Zheng Y."/>
            <person name="Sakai Y."/>
            <person name="Toyoda A."/>
            <person name="Minakuchi Y."/>
            <person name="Abe K."/>
            <person name="Yokota A."/>
            <person name="Yabe S."/>
        </authorList>
    </citation>
    <scope>NUCLEOTIDE SEQUENCE [LARGE SCALE GENOMIC DNA]</scope>
    <source>
        <strain evidence="5">S-27</strain>
    </source>
</reference>
<dbReference type="GO" id="GO:0005829">
    <property type="term" value="C:cytosol"/>
    <property type="evidence" value="ECO:0007669"/>
    <property type="project" value="TreeGrafter"/>
</dbReference>
<evidence type="ECO:0000256" key="2">
    <source>
        <dbReference type="PIRSR" id="PIRSR613078-1"/>
    </source>
</evidence>
<proteinExistence type="predicted"/>
<comment type="caution">
    <text evidence="4">The sequence shown here is derived from an EMBL/GenBank/DDBJ whole genome shotgun (WGS) entry which is preliminary data.</text>
</comment>
<dbReference type="CDD" id="cd07067">
    <property type="entry name" value="HP_PGM_like"/>
    <property type="match status" value="1"/>
</dbReference>
<dbReference type="Proteomes" id="UP000287224">
    <property type="component" value="Unassembled WGS sequence"/>
</dbReference>
<evidence type="ECO:0000256" key="3">
    <source>
        <dbReference type="PIRSR" id="PIRSR613078-2"/>
    </source>
</evidence>
<dbReference type="PANTHER" id="PTHR46517:SF1">
    <property type="entry name" value="FRUCTOSE-2,6-BISPHOSPHATASE TIGAR"/>
    <property type="match status" value="1"/>
</dbReference>
<feature type="active site" description="Tele-phosphohistidine intermediate" evidence="2">
    <location>
        <position position="9"/>
    </location>
</feature>
<dbReference type="InterPro" id="IPR029033">
    <property type="entry name" value="His_PPase_superfam"/>
</dbReference>
<dbReference type="OrthoDB" id="4120859at2"/>
<sequence length="192" mass="21698">MLTLFYSPHARSVDNELKRGSGFADVPLSVAGRTLAAELGRHYASEKLDAVFCSDLQRAAVTSAIAFGRRGLPIVLDARLRECDYGEMTQYPVDQIDEGFNRYIVEPFPGGESVMMVVQRVGAFLREVMREYDGKTVVVIGHRATRYGLAYWCGDIPLETLVLSPWEWRDVPIWRYEVHAPHLERDVVVHAV</sequence>
<dbReference type="AlphaFoldDB" id="A0A401ZKD3"/>
<dbReference type="Gene3D" id="3.40.50.1240">
    <property type="entry name" value="Phosphoglycerate mutase-like"/>
    <property type="match status" value="1"/>
</dbReference>
<accession>A0A401ZKD3</accession>
<protein>
    <submittedName>
        <fullName evidence="4">Phosphoglycerate mutase</fullName>
    </submittedName>
</protein>
<dbReference type="GO" id="GO:0043456">
    <property type="term" value="P:regulation of pentose-phosphate shunt"/>
    <property type="evidence" value="ECO:0007669"/>
    <property type="project" value="TreeGrafter"/>
</dbReference>
<dbReference type="EMBL" id="BIFQ01000001">
    <property type="protein sequence ID" value="GCE07315.1"/>
    <property type="molecule type" value="Genomic_DNA"/>
</dbReference>